<keyword evidence="8" id="KW-1185">Reference proteome</keyword>
<dbReference type="PROSITE" id="PS50294">
    <property type="entry name" value="WD_REPEATS_REGION"/>
    <property type="match status" value="3"/>
</dbReference>
<keyword evidence="3" id="KW-0677">Repeat</keyword>
<evidence type="ECO:0000313" key="8">
    <source>
        <dbReference type="Proteomes" id="UP000019377"/>
    </source>
</evidence>
<dbReference type="PRINTS" id="PR00320">
    <property type="entry name" value="GPROTEINBRPT"/>
</dbReference>
<evidence type="ECO:0000256" key="3">
    <source>
        <dbReference type="ARBA" id="ARBA00022737"/>
    </source>
</evidence>
<sequence>MPDAFFQKKRKRNTSSAGPSSRAGPSRSQPSSSKTKSRMRKTDSSSDEDDDAAGGGIDDLDLRHNYANDANSDDEAEASETPAEARVRLAKMYLSGLSSTTTPTGDDDFFESDSPSFGLADAAVADRENIAARLQKDVAEQSGRVHVFLSDRLSAPTSTLAVRGHRLSVTSAVASSDARWLFTAGKDGSIIRWSLRDGRMVRVFPKQSKRLESNGEAVPPSGVGKSKSSGAARRRSRLSKSDTYLTVGQDQGHTDEIFTLSLSSDGQHLASGGKDRRVCIWRITPSSDTFLKTLSGHKDAITALSFRLGSHELLTASLDRTLKLYDISQLSYIETLFGHQESVLSLSCLSAETAVSAGGRDRTCRFWKIRDESQLVFRAGIRSKLRSVLEGGELSKPDLGAPHEALEGSVDVVAMIDNHHFVSGGDSGTISLWNLGRKKPIFSVPVAHGFDVTHSETEGEIRTPRWVVSLGAMAFGDVFVSGSWDGSVRVWGLTLASGQVKGFRELFTVDVPGVVNSLQIVQPPINSVVQDPQTRMVQSTAVRAEEYRRRGGLDQPSTRPTEKEGEKGEKLPRVKATKENAPPIVIVGVGQEHKFGRWIQDKTAKNGALVIPLLLTDTAASGGEKRRANSEANADRFKLV</sequence>
<keyword evidence="2 5" id="KW-0853">WD repeat</keyword>
<dbReference type="OrthoDB" id="189968at2759"/>
<feature type="region of interest" description="Disordered" evidence="6">
    <location>
        <begin position="1"/>
        <end position="82"/>
    </location>
</feature>
<feature type="repeat" description="WD" evidence="5">
    <location>
        <begin position="336"/>
        <end position="377"/>
    </location>
</feature>
<dbReference type="SUPFAM" id="SSF50978">
    <property type="entry name" value="WD40 repeat-like"/>
    <property type="match status" value="1"/>
</dbReference>
<dbReference type="GeneID" id="27417089"/>
<evidence type="ECO:0000256" key="5">
    <source>
        <dbReference type="PROSITE-ProRule" id="PRU00221"/>
    </source>
</evidence>
<dbReference type="GO" id="GO:0032040">
    <property type="term" value="C:small-subunit processome"/>
    <property type="evidence" value="ECO:0007669"/>
    <property type="project" value="TreeGrafter"/>
</dbReference>
<feature type="region of interest" description="Disordered" evidence="6">
    <location>
        <begin position="210"/>
        <end position="245"/>
    </location>
</feature>
<organism evidence="7 8">
    <name type="scientific">Kalmanozyma brasiliensis (strain GHG001)</name>
    <name type="common">Yeast</name>
    <name type="synonym">Pseudozyma brasiliensis</name>
    <dbReference type="NCBI Taxonomy" id="1365824"/>
    <lineage>
        <taxon>Eukaryota</taxon>
        <taxon>Fungi</taxon>
        <taxon>Dikarya</taxon>
        <taxon>Basidiomycota</taxon>
        <taxon>Ustilaginomycotina</taxon>
        <taxon>Ustilaginomycetes</taxon>
        <taxon>Ustilaginales</taxon>
        <taxon>Ustilaginaceae</taxon>
        <taxon>Kalmanozyma</taxon>
    </lineage>
</organism>
<evidence type="ECO:0000256" key="6">
    <source>
        <dbReference type="SAM" id="MobiDB-lite"/>
    </source>
</evidence>
<comment type="subcellular location">
    <subcellularLocation>
        <location evidence="1">Nucleus</location>
    </subcellularLocation>
</comment>
<feature type="compositionally biased region" description="Low complexity" evidence="6">
    <location>
        <begin position="218"/>
        <end position="231"/>
    </location>
</feature>
<reference evidence="8" key="1">
    <citation type="journal article" date="2013" name="Genome Announc.">
        <title>Draft genome sequence of Pseudozyma brasiliensis sp. nov. strain GHG001, a high producer of endo-1,4-xylanase isolated from an insect pest of sugarcane.</title>
        <authorList>
            <person name="Oliveira J.V.D.C."/>
            <person name="dos Santos R.A.C."/>
            <person name="Borges T.A."/>
            <person name="Riano-Pachon D.M."/>
            <person name="Goldman G.H."/>
        </authorList>
    </citation>
    <scope>NUCLEOTIDE SEQUENCE [LARGE SCALE GENOMIC DNA]</scope>
    <source>
        <strain evidence="8">GHG001</strain>
    </source>
</reference>
<dbReference type="InterPro" id="IPR015943">
    <property type="entry name" value="WD40/YVTN_repeat-like_dom_sf"/>
</dbReference>
<dbReference type="Pfam" id="PF00400">
    <property type="entry name" value="WD40"/>
    <property type="match status" value="5"/>
</dbReference>
<protein>
    <submittedName>
        <fullName evidence="7">Uncharacterized protein</fullName>
    </submittedName>
</protein>
<dbReference type="eggNOG" id="KOG0299">
    <property type="taxonomic scope" value="Eukaryota"/>
</dbReference>
<feature type="repeat" description="WD" evidence="5">
    <location>
        <begin position="476"/>
        <end position="493"/>
    </location>
</feature>
<gene>
    <name evidence="7" type="ORF">PSEUBRA_SCAF12g01829</name>
</gene>
<dbReference type="InterPro" id="IPR001680">
    <property type="entry name" value="WD40_rpt"/>
</dbReference>
<evidence type="ECO:0000256" key="1">
    <source>
        <dbReference type="ARBA" id="ARBA00004123"/>
    </source>
</evidence>
<evidence type="ECO:0000256" key="2">
    <source>
        <dbReference type="ARBA" id="ARBA00022574"/>
    </source>
</evidence>
<feature type="repeat" description="WD" evidence="5">
    <location>
        <begin position="162"/>
        <end position="203"/>
    </location>
</feature>
<name>V5EUZ5_KALBG</name>
<dbReference type="GO" id="GO:0034511">
    <property type="term" value="F:U3 snoRNA binding"/>
    <property type="evidence" value="ECO:0007669"/>
    <property type="project" value="InterPro"/>
</dbReference>
<dbReference type="RefSeq" id="XP_016294224.1">
    <property type="nucleotide sequence ID" value="XM_016434485.1"/>
</dbReference>
<evidence type="ECO:0000313" key="7">
    <source>
        <dbReference type="EMBL" id="EST09235.1"/>
    </source>
</evidence>
<dbReference type="AlphaFoldDB" id="V5EUZ5"/>
<dbReference type="PANTHER" id="PTHR19865">
    <property type="entry name" value="U3 SMALL NUCLEOLAR RNA INTERACTING PROTEIN 2"/>
    <property type="match status" value="1"/>
</dbReference>
<keyword evidence="4" id="KW-0539">Nucleus</keyword>
<dbReference type="Gene3D" id="2.130.10.10">
    <property type="entry name" value="YVTN repeat-like/Quinoprotein amine dehydrogenase"/>
    <property type="match status" value="2"/>
</dbReference>
<feature type="repeat" description="WD" evidence="5">
    <location>
        <begin position="294"/>
        <end position="335"/>
    </location>
</feature>
<dbReference type="EMBL" id="KI545854">
    <property type="protein sequence ID" value="EST09235.1"/>
    <property type="molecule type" value="Genomic_DNA"/>
</dbReference>
<dbReference type="Proteomes" id="UP000019377">
    <property type="component" value="Unassembled WGS sequence"/>
</dbReference>
<feature type="compositionally biased region" description="Low complexity" evidence="6">
    <location>
        <begin position="14"/>
        <end position="34"/>
    </location>
</feature>
<feature type="repeat" description="WD" evidence="5">
    <location>
        <begin position="250"/>
        <end position="291"/>
    </location>
</feature>
<dbReference type="SMART" id="SM00320">
    <property type="entry name" value="WD40"/>
    <property type="match status" value="6"/>
</dbReference>
<proteinExistence type="predicted"/>
<evidence type="ECO:0000256" key="4">
    <source>
        <dbReference type="ARBA" id="ARBA00023242"/>
    </source>
</evidence>
<dbReference type="PANTHER" id="PTHR19865:SF0">
    <property type="entry name" value="U3 SMALL NUCLEOLAR RNA-INTERACTING PROTEIN 2"/>
    <property type="match status" value="1"/>
</dbReference>
<accession>V5EUZ5</accession>
<dbReference type="HOGENOM" id="CLU_014017_2_0_1"/>
<dbReference type="OMA" id="CSLRIWK"/>
<feature type="compositionally biased region" description="Basic and acidic residues" evidence="6">
    <location>
        <begin position="560"/>
        <end position="576"/>
    </location>
</feature>
<dbReference type="PROSITE" id="PS50082">
    <property type="entry name" value="WD_REPEATS_2"/>
    <property type="match status" value="5"/>
</dbReference>
<dbReference type="STRING" id="1365824.V5EUZ5"/>
<dbReference type="InterPro" id="IPR020472">
    <property type="entry name" value="WD40_PAC1"/>
</dbReference>
<feature type="region of interest" description="Disordered" evidence="6">
    <location>
        <begin position="547"/>
        <end position="576"/>
    </location>
</feature>
<dbReference type="InterPro" id="IPR039241">
    <property type="entry name" value="Rrp9-like"/>
</dbReference>
<dbReference type="CDD" id="cd00200">
    <property type="entry name" value="WD40"/>
    <property type="match status" value="1"/>
</dbReference>
<dbReference type="InterPro" id="IPR036322">
    <property type="entry name" value="WD40_repeat_dom_sf"/>
</dbReference>